<accession>A0A8J4GX22</accession>
<dbReference type="SUPFAM" id="SSF48452">
    <property type="entry name" value="TPR-like"/>
    <property type="match status" value="1"/>
</dbReference>
<dbReference type="Pfam" id="PF13374">
    <property type="entry name" value="TPR_10"/>
    <property type="match status" value="1"/>
</dbReference>
<dbReference type="InterPro" id="IPR011990">
    <property type="entry name" value="TPR-like_helical_dom_sf"/>
</dbReference>
<proteinExistence type="predicted"/>
<comment type="caution">
    <text evidence="5">The sequence shown here is derived from an EMBL/GenBank/DDBJ whole genome shotgun (WGS) entry which is preliminary data.</text>
</comment>
<protein>
    <recommendedName>
        <fullName evidence="7">Tetratricopeptide repeat protein</fullName>
    </recommendedName>
</protein>
<dbReference type="PANTHER" id="PTHR45783:SF3">
    <property type="entry name" value="KINESIN LIGHT CHAIN"/>
    <property type="match status" value="1"/>
</dbReference>
<organism evidence="5 6">
    <name type="scientific">Volvox reticuliferus</name>
    <dbReference type="NCBI Taxonomy" id="1737510"/>
    <lineage>
        <taxon>Eukaryota</taxon>
        <taxon>Viridiplantae</taxon>
        <taxon>Chlorophyta</taxon>
        <taxon>core chlorophytes</taxon>
        <taxon>Chlorophyceae</taxon>
        <taxon>CS clade</taxon>
        <taxon>Chlamydomonadales</taxon>
        <taxon>Volvocaceae</taxon>
        <taxon>Volvox</taxon>
    </lineage>
</organism>
<sequence length="108" mass="12257">MRHTGRYREAEEAYQKVLQIRRKLLGEEHPAVADTYISAGITAGLQKRHMEEEHFYRKALAIRRRSLGPDHPEAAQAINNIGTALSSQGKYAAAEQAGVERIMRKETR</sequence>
<dbReference type="GO" id="GO:0005871">
    <property type="term" value="C:kinesin complex"/>
    <property type="evidence" value="ECO:0007669"/>
    <property type="project" value="InterPro"/>
</dbReference>
<name>A0A8J4GX22_9CHLO</name>
<keyword evidence="4" id="KW-0802">TPR repeat</keyword>
<evidence type="ECO:0000256" key="3">
    <source>
        <dbReference type="ARBA" id="ARBA00022737"/>
    </source>
</evidence>
<dbReference type="Pfam" id="PF13424">
    <property type="entry name" value="TPR_12"/>
    <property type="match status" value="1"/>
</dbReference>
<dbReference type="InterPro" id="IPR002151">
    <property type="entry name" value="Kinesin_light"/>
</dbReference>
<dbReference type="Proteomes" id="UP000722791">
    <property type="component" value="Unassembled WGS sequence"/>
</dbReference>
<comment type="subcellular location">
    <subcellularLocation>
        <location evidence="1">Cytoplasm</location>
    </subcellularLocation>
</comment>
<evidence type="ECO:0000256" key="2">
    <source>
        <dbReference type="ARBA" id="ARBA00022490"/>
    </source>
</evidence>
<evidence type="ECO:0000256" key="4">
    <source>
        <dbReference type="ARBA" id="ARBA00022803"/>
    </source>
</evidence>
<evidence type="ECO:0008006" key="7">
    <source>
        <dbReference type="Google" id="ProtNLM"/>
    </source>
</evidence>
<evidence type="ECO:0000313" key="6">
    <source>
        <dbReference type="Proteomes" id="UP000722791"/>
    </source>
</evidence>
<evidence type="ECO:0000313" key="5">
    <source>
        <dbReference type="EMBL" id="GIM14974.1"/>
    </source>
</evidence>
<dbReference type="GO" id="GO:0019894">
    <property type="term" value="F:kinesin binding"/>
    <property type="evidence" value="ECO:0007669"/>
    <property type="project" value="TreeGrafter"/>
</dbReference>
<dbReference type="EMBL" id="BNCQ01000061">
    <property type="protein sequence ID" value="GIM14974.1"/>
    <property type="molecule type" value="Genomic_DNA"/>
</dbReference>
<gene>
    <name evidence="5" type="ORF">Vretimale_17771</name>
</gene>
<keyword evidence="2" id="KW-0963">Cytoplasm</keyword>
<dbReference type="AlphaFoldDB" id="A0A8J4GX22"/>
<reference evidence="5" key="1">
    <citation type="journal article" date="2021" name="Proc. Natl. Acad. Sci. U.S.A.">
        <title>Three genomes in the algal genus Volvox reveal the fate of a haploid sex-determining region after a transition to homothallism.</title>
        <authorList>
            <person name="Yamamoto K."/>
            <person name="Hamaji T."/>
            <person name="Kawai-Toyooka H."/>
            <person name="Matsuzaki R."/>
            <person name="Takahashi F."/>
            <person name="Nishimura Y."/>
            <person name="Kawachi M."/>
            <person name="Noguchi H."/>
            <person name="Minakuchi Y."/>
            <person name="Umen J.G."/>
            <person name="Toyoda A."/>
            <person name="Nozaki H."/>
        </authorList>
    </citation>
    <scope>NUCLEOTIDE SEQUENCE</scope>
    <source>
        <strain evidence="5">NIES-3785</strain>
    </source>
</reference>
<evidence type="ECO:0000256" key="1">
    <source>
        <dbReference type="ARBA" id="ARBA00004496"/>
    </source>
</evidence>
<dbReference type="GO" id="GO:0005737">
    <property type="term" value="C:cytoplasm"/>
    <property type="evidence" value="ECO:0007669"/>
    <property type="project" value="UniProtKB-SubCell"/>
</dbReference>
<keyword evidence="3" id="KW-0677">Repeat</keyword>
<dbReference type="PANTHER" id="PTHR45783">
    <property type="entry name" value="KINESIN LIGHT CHAIN"/>
    <property type="match status" value="1"/>
</dbReference>
<dbReference type="GO" id="GO:0007018">
    <property type="term" value="P:microtubule-based movement"/>
    <property type="evidence" value="ECO:0007669"/>
    <property type="project" value="TreeGrafter"/>
</dbReference>
<dbReference type="Gene3D" id="1.25.40.10">
    <property type="entry name" value="Tetratricopeptide repeat domain"/>
    <property type="match status" value="1"/>
</dbReference>